<gene>
    <name evidence="11" type="ORF">F0562_026451</name>
</gene>
<comment type="subcellular location">
    <subcellularLocation>
        <location evidence="1">Nucleus</location>
    </subcellularLocation>
</comment>
<evidence type="ECO:0000256" key="2">
    <source>
        <dbReference type="ARBA" id="ARBA00022745"/>
    </source>
</evidence>
<dbReference type="InterPro" id="IPR001471">
    <property type="entry name" value="AP2/ERF_dom"/>
</dbReference>
<dbReference type="SMART" id="SM00380">
    <property type="entry name" value="AP2"/>
    <property type="match status" value="1"/>
</dbReference>
<keyword evidence="7" id="KW-0804">Transcription</keyword>
<dbReference type="GO" id="GO:0005634">
    <property type="term" value="C:nucleus"/>
    <property type="evidence" value="ECO:0007669"/>
    <property type="project" value="UniProtKB-SubCell"/>
</dbReference>
<dbReference type="FunFam" id="3.30.730.10:FF:000001">
    <property type="entry name" value="Ethylene-responsive transcription factor 2"/>
    <property type="match status" value="1"/>
</dbReference>
<proteinExistence type="predicted"/>
<keyword evidence="4" id="KW-0805">Transcription regulation</keyword>
<dbReference type="InterPro" id="IPR016177">
    <property type="entry name" value="DNA-bd_dom_sf"/>
</dbReference>
<keyword evidence="8" id="KW-0539">Nucleus</keyword>
<keyword evidence="12" id="KW-1185">Reference proteome</keyword>
<keyword evidence="6" id="KW-0010">Activator</keyword>
<dbReference type="Proteomes" id="UP000325577">
    <property type="component" value="Linkage Group LG14"/>
</dbReference>
<evidence type="ECO:0000256" key="4">
    <source>
        <dbReference type="ARBA" id="ARBA00023015"/>
    </source>
</evidence>
<keyword evidence="5" id="KW-0238">DNA-binding</keyword>
<dbReference type="PROSITE" id="PS51032">
    <property type="entry name" value="AP2_ERF"/>
    <property type="match status" value="1"/>
</dbReference>
<dbReference type="Gene3D" id="3.30.730.10">
    <property type="entry name" value="AP2/ERF domain"/>
    <property type="match status" value="1"/>
</dbReference>
<evidence type="ECO:0000256" key="5">
    <source>
        <dbReference type="ARBA" id="ARBA00023125"/>
    </source>
</evidence>
<dbReference type="Pfam" id="PF00847">
    <property type="entry name" value="AP2"/>
    <property type="match status" value="1"/>
</dbReference>
<dbReference type="PANTHER" id="PTHR31190:SF499">
    <property type="entry name" value="ETHYLENE-RESPONSIVE TRANSCRIPTION FACTOR ERF105"/>
    <property type="match status" value="1"/>
</dbReference>
<evidence type="ECO:0000256" key="6">
    <source>
        <dbReference type="ARBA" id="ARBA00023159"/>
    </source>
</evidence>
<name>A0A5J5BAR6_9ASTE</name>
<dbReference type="GO" id="GO:0006952">
    <property type="term" value="P:defense response"/>
    <property type="evidence" value="ECO:0007669"/>
    <property type="project" value="UniProtKB-KW"/>
</dbReference>
<evidence type="ECO:0000256" key="8">
    <source>
        <dbReference type="ARBA" id="ARBA00023242"/>
    </source>
</evidence>
<accession>A0A5J5BAR6</accession>
<feature type="region of interest" description="Disordered" evidence="9">
    <location>
        <begin position="101"/>
        <end position="126"/>
    </location>
</feature>
<dbReference type="SUPFAM" id="SSF54171">
    <property type="entry name" value="DNA-binding domain"/>
    <property type="match status" value="1"/>
</dbReference>
<dbReference type="InterPro" id="IPR044808">
    <property type="entry name" value="ERF_plant"/>
</dbReference>
<evidence type="ECO:0000256" key="7">
    <source>
        <dbReference type="ARBA" id="ARBA00023163"/>
    </source>
</evidence>
<feature type="domain" description="AP2/ERF" evidence="10">
    <location>
        <begin position="39"/>
        <end position="97"/>
    </location>
</feature>
<protein>
    <recommendedName>
        <fullName evidence="10">AP2/ERF domain-containing protein</fullName>
    </recommendedName>
</protein>
<keyword evidence="3" id="KW-0611">Plant defense</keyword>
<evidence type="ECO:0000313" key="12">
    <source>
        <dbReference type="Proteomes" id="UP000325577"/>
    </source>
</evidence>
<dbReference type="OrthoDB" id="674504at2759"/>
<evidence type="ECO:0000313" key="11">
    <source>
        <dbReference type="EMBL" id="KAA8539759.1"/>
    </source>
</evidence>
<evidence type="ECO:0000256" key="3">
    <source>
        <dbReference type="ARBA" id="ARBA00022821"/>
    </source>
</evidence>
<evidence type="ECO:0000256" key="9">
    <source>
        <dbReference type="SAM" id="MobiDB-lite"/>
    </source>
</evidence>
<dbReference type="PRINTS" id="PR00367">
    <property type="entry name" value="ETHRSPELEMNT"/>
</dbReference>
<dbReference type="PANTHER" id="PTHR31190">
    <property type="entry name" value="DNA-BINDING DOMAIN"/>
    <property type="match status" value="1"/>
</dbReference>
<feature type="region of interest" description="Disordered" evidence="9">
    <location>
        <begin position="1"/>
        <end position="43"/>
    </location>
</feature>
<reference evidence="11 12" key="1">
    <citation type="submission" date="2019-09" db="EMBL/GenBank/DDBJ databases">
        <title>A chromosome-level genome assembly of the Chinese tupelo Nyssa sinensis.</title>
        <authorList>
            <person name="Yang X."/>
            <person name="Kang M."/>
            <person name="Yang Y."/>
            <person name="Xiong H."/>
            <person name="Wang M."/>
            <person name="Zhang Z."/>
            <person name="Wang Z."/>
            <person name="Wu H."/>
            <person name="Ma T."/>
            <person name="Liu J."/>
            <person name="Xi Z."/>
        </authorList>
    </citation>
    <scope>NUCLEOTIDE SEQUENCE [LARGE SCALE GENOMIC DNA]</scope>
    <source>
        <strain evidence="11">J267</strain>
        <tissue evidence="11">Leaf</tissue>
    </source>
</reference>
<dbReference type="GO" id="GO:0000976">
    <property type="term" value="F:transcription cis-regulatory region binding"/>
    <property type="evidence" value="ECO:0007669"/>
    <property type="project" value="UniProtKB-ARBA"/>
</dbReference>
<keyword evidence="2" id="KW-0936">Ethylene signaling pathway</keyword>
<organism evidence="11 12">
    <name type="scientific">Nyssa sinensis</name>
    <dbReference type="NCBI Taxonomy" id="561372"/>
    <lineage>
        <taxon>Eukaryota</taxon>
        <taxon>Viridiplantae</taxon>
        <taxon>Streptophyta</taxon>
        <taxon>Embryophyta</taxon>
        <taxon>Tracheophyta</taxon>
        <taxon>Spermatophyta</taxon>
        <taxon>Magnoliopsida</taxon>
        <taxon>eudicotyledons</taxon>
        <taxon>Gunneridae</taxon>
        <taxon>Pentapetalae</taxon>
        <taxon>asterids</taxon>
        <taxon>Cornales</taxon>
        <taxon>Nyssaceae</taxon>
        <taxon>Nyssa</taxon>
    </lineage>
</organism>
<evidence type="ECO:0000259" key="10">
    <source>
        <dbReference type="PROSITE" id="PS51032"/>
    </source>
</evidence>
<evidence type="ECO:0000256" key="1">
    <source>
        <dbReference type="ARBA" id="ARBA00004123"/>
    </source>
</evidence>
<dbReference type="InterPro" id="IPR036955">
    <property type="entry name" value="AP2/ERF_dom_sf"/>
</dbReference>
<dbReference type="GO" id="GO:0003700">
    <property type="term" value="F:DNA-binding transcription factor activity"/>
    <property type="evidence" value="ECO:0007669"/>
    <property type="project" value="InterPro"/>
</dbReference>
<dbReference type="GO" id="GO:0009873">
    <property type="term" value="P:ethylene-activated signaling pathway"/>
    <property type="evidence" value="ECO:0007669"/>
    <property type="project" value="UniProtKB-KW"/>
</dbReference>
<dbReference type="CDD" id="cd00018">
    <property type="entry name" value="AP2"/>
    <property type="match status" value="1"/>
</dbReference>
<dbReference type="AlphaFoldDB" id="A0A5J5BAR6"/>
<dbReference type="EMBL" id="CM018037">
    <property type="protein sequence ID" value="KAA8539759.1"/>
    <property type="molecule type" value="Genomic_DNA"/>
</dbReference>
<sequence length="172" mass="19098">MFASPSLEISLQNQSRKDVPEPEYSGSDKVASAGDERQHYRGVRKRPWGKFAAEIRDPNRKGSRVWLGTFETDIDAARAYDSAAFKMRGSKAILNFPLEAGKSDLPAKTGRKRPREKAVESPESGTVVSPLTPSSWIIEEEGVDADSVVSSAYYLWMALTACKYLMVTSYLK</sequence>